<reference evidence="4 5" key="1">
    <citation type="submission" date="2016-04" db="EMBL/GenBank/DDBJ databases">
        <authorList>
            <person name="Evans L.H."/>
            <person name="Alamgir A."/>
            <person name="Owens N."/>
            <person name="Weber N.D."/>
            <person name="Virtaneva K."/>
            <person name="Barbian K."/>
            <person name="Babar A."/>
            <person name="Rosenke K."/>
        </authorList>
    </citation>
    <scope>NUCLEOTIDE SEQUENCE [LARGE SCALE GENOMIC DNA]</scope>
    <source>
        <strain evidence="5">S5(T) (JCM 30642 \VKM B-2941)</strain>
    </source>
</reference>
<dbReference type="PANTHER" id="PTHR42870:SF6">
    <property type="entry name" value="ACETYL-COA C-ACYLTRANSFERASE"/>
    <property type="match status" value="1"/>
</dbReference>
<dbReference type="AlphaFoldDB" id="A0A1N5SH88"/>
<dbReference type="PANTHER" id="PTHR42870">
    <property type="entry name" value="ACETYL-COA C-ACETYLTRANSFERASE"/>
    <property type="match status" value="1"/>
</dbReference>
<name>A0A1N5SH88_9ARCH</name>
<dbReference type="Gene3D" id="3.40.47.10">
    <property type="match status" value="1"/>
</dbReference>
<dbReference type="GO" id="GO:0008299">
    <property type="term" value="P:isoprenoid biosynthetic process"/>
    <property type="evidence" value="ECO:0007669"/>
    <property type="project" value="UniProtKB-KW"/>
</dbReference>
<dbReference type="GO" id="GO:0016747">
    <property type="term" value="F:acyltransferase activity, transferring groups other than amino-acyl groups"/>
    <property type="evidence" value="ECO:0007669"/>
    <property type="project" value="InterPro"/>
</dbReference>
<gene>
    <name evidence="4" type="ORF">CSP5_0229</name>
</gene>
<sequence length="388" mass="41492">MSKGVYIIGAGEAKYGELWDRSLRDIAVEAGLKAVEDAGIRTRDLGAIYMSNSLGGDISRQEHLSALMSDQAGVSSEYIPSMRIEASTASGGAAIREGYLAIRSGEYETVMVGGAEKMTELYGNENIDITSSILDREWEAFEGGTPAALAALSARKYLKDFNVSKEVLAKLSVNDHLNASLNENAHFRNKITIQQALNATLIAEPLNLMDCAPLSDGASSIILASEEYVKKHSIDGVKILSSAMSQGPFALHSRECLYTVEPTKLAARKALKDANLKNSDMSFVEIHDSYNIYGLMALEDLGFAEKGKAKGLIEEGIALNDRLPVNPSGGLKAKGFPYGATGVGQAVEAYLQLKGKANKRQVKDSKTAMIHNMAGSGVASVVHILGVE</sequence>
<evidence type="ECO:0000256" key="1">
    <source>
        <dbReference type="ARBA" id="ARBA00023229"/>
    </source>
</evidence>
<dbReference type="Pfam" id="PF22691">
    <property type="entry name" value="Thiolase_C_1"/>
    <property type="match status" value="1"/>
</dbReference>
<dbReference type="PIRSF" id="PIRSF000429">
    <property type="entry name" value="Ac-CoA_Ac_transf"/>
    <property type="match status" value="1"/>
</dbReference>
<evidence type="ECO:0000313" key="5">
    <source>
        <dbReference type="Proteomes" id="UP000195607"/>
    </source>
</evidence>
<dbReference type="InterPro" id="IPR016039">
    <property type="entry name" value="Thiolase-like"/>
</dbReference>
<dbReference type="InterPro" id="IPR055140">
    <property type="entry name" value="Thiolase_C_2"/>
</dbReference>
<dbReference type="SUPFAM" id="SSF53901">
    <property type="entry name" value="Thiolase-like"/>
    <property type="match status" value="1"/>
</dbReference>
<dbReference type="InterPro" id="IPR020616">
    <property type="entry name" value="Thiolase_N"/>
</dbReference>
<organism evidence="4 5">
    <name type="scientific">Cuniculiplasma divulgatum</name>
    <dbReference type="NCBI Taxonomy" id="1673428"/>
    <lineage>
        <taxon>Archaea</taxon>
        <taxon>Methanobacteriati</taxon>
        <taxon>Thermoplasmatota</taxon>
        <taxon>Thermoplasmata</taxon>
        <taxon>Thermoplasmatales</taxon>
        <taxon>Cuniculiplasmataceae</taxon>
        <taxon>Cuniculiplasma</taxon>
    </lineage>
</organism>
<dbReference type="InterPro" id="IPR002155">
    <property type="entry name" value="Thiolase"/>
</dbReference>
<proteinExistence type="predicted"/>
<feature type="domain" description="Thiolase C-terminal" evidence="3">
    <location>
        <begin position="258"/>
        <end position="386"/>
    </location>
</feature>
<accession>A0A1N5SH88</accession>
<dbReference type="CDD" id="cd00829">
    <property type="entry name" value="SCP-x_thiolase"/>
    <property type="match status" value="1"/>
</dbReference>
<keyword evidence="4" id="KW-0808">Transferase</keyword>
<dbReference type="NCBIfam" id="NF004720">
    <property type="entry name" value="PRK06064.1"/>
    <property type="match status" value="1"/>
</dbReference>
<dbReference type="EMBL" id="LT671858">
    <property type="protein sequence ID" value="SIM35430.1"/>
    <property type="molecule type" value="Genomic_DNA"/>
</dbReference>
<protein>
    <submittedName>
        <fullName evidence="4">Acetyl-CoA C-acyltransferase</fullName>
    </submittedName>
</protein>
<dbReference type="Pfam" id="PF00108">
    <property type="entry name" value="Thiolase_N"/>
    <property type="match status" value="1"/>
</dbReference>
<evidence type="ECO:0000259" key="2">
    <source>
        <dbReference type="Pfam" id="PF00108"/>
    </source>
</evidence>
<keyword evidence="4" id="KW-0012">Acyltransferase</keyword>
<evidence type="ECO:0000313" key="4">
    <source>
        <dbReference type="EMBL" id="SIM35430.1"/>
    </source>
</evidence>
<keyword evidence="1" id="KW-0414">Isoprene biosynthesis</keyword>
<dbReference type="Proteomes" id="UP000195607">
    <property type="component" value="Chromosome I"/>
</dbReference>
<feature type="domain" description="Thiolase N-terminal" evidence="2">
    <location>
        <begin position="5"/>
        <end position="227"/>
    </location>
</feature>
<evidence type="ECO:0000259" key="3">
    <source>
        <dbReference type="Pfam" id="PF22691"/>
    </source>
</evidence>